<evidence type="ECO:0000256" key="3">
    <source>
        <dbReference type="ARBA" id="ARBA00022857"/>
    </source>
</evidence>
<proteinExistence type="predicted"/>
<dbReference type="InterPro" id="IPR029063">
    <property type="entry name" value="SAM-dependent_MTases_sf"/>
</dbReference>
<evidence type="ECO:0000259" key="5">
    <source>
        <dbReference type="Pfam" id="PF08242"/>
    </source>
</evidence>
<keyword evidence="3" id="KW-0521">NADP</keyword>
<dbReference type="OrthoDB" id="66881at2759"/>
<accession>A0A5N5WVX2</accession>
<evidence type="ECO:0000256" key="1">
    <source>
        <dbReference type="ARBA" id="ARBA00022630"/>
    </source>
</evidence>
<evidence type="ECO:0000256" key="4">
    <source>
        <dbReference type="ARBA" id="ARBA00023002"/>
    </source>
</evidence>
<dbReference type="InterPro" id="IPR013217">
    <property type="entry name" value="Methyltransf_12"/>
</dbReference>
<dbReference type="AlphaFoldDB" id="A0A5N5WVX2"/>
<dbReference type="Gene3D" id="3.50.50.60">
    <property type="entry name" value="FAD/NAD(P)-binding domain"/>
    <property type="match status" value="2"/>
</dbReference>
<protein>
    <recommendedName>
        <fullName evidence="5">Methyltransferase type 12 domain-containing protein</fullName>
    </recommendedName>
</protein>
<keyword evidence="4" id="KW-0560">Oxidoreductase</keyword>
<name>A0A5N5WVX2_9EURO</name>
<dbReference type="GO" id="GO:0050660">
    <property type="term" value="F:flavin adenine dinucleotide binding"/>
    <property type="evidence" value="ECO:0007669"/>
    <property type="project" value="InterPro"/>
</dbReference>
<dbReference type="GO" id="GO:0004499">
    <property type="term" value="F:N,N-dimethylaniline monooxygenase activity"/>
    <property type="evidence" value="ECO:0007669"/>
    <property type="project" value="InterPro"/>
</dbReference>
<dbReference type="CDD" id="cd02440">
    <property type="entry name" value="AdoMet_MTases"/>
    <property type="match status" value="1"/>
</dbReference>
<evidence type="ECO:0000313" key="6">
    <source>
        <dbReference type="EMBL" id="KAB8071242.1"/>
    </source>
</evidence>
<evidence type="ECO:0000313" key="7">
    <source>
        <dbReference type="Proteomes" id="UP000326565"/>
    </source>
</evidence>
<dbReference type="PANTHER" id="PTHR43098:SF5">
    <property type="entry name" value="DUAL-FUNCTIONAL MONOOXYGENASE_METHYLTRANSFERASE PSOF"/>
    <property type="match status" value="1"/>
</dbReference>
<reference evidence="6 7" key="1">
    <citation type="submission" date="2019-04" db="EMBL/GenBank/DDBJ databases">
        <title>Friends and foes A comparative genomics study of 23 Aspergillus species from section Flavi.</title>
        <authorList>
            <consortium name="DOE Joint Genome Institute"/>
            <person name="Kjaerbolling I."/>
            <person name="Vesth T."/>
            <person name="Frisvad J.C."/>
            <person name="Nybo J.L."/>
            <person name="Theobald S."/>
            <person name="Kildgaard S."/>
            <person name="Isbrandt T."/>
            <person name="Kuo A."/>
            <person name="Sato A."/>
            <person name="Lyhne E.K."/>
            <person name="Kogle M.E."/>
            <person name="Wiebenga A."/>
            <person name="Kun R.S."/>
            <person name="Lubbers R.J."/>
            <person name="Makela M.R."/>
            <person name="Barry K."/>
            <person name="Chovatia M."/>
            <person name="Clum A."/>
            <person name="Daum C."/>
            <person name="Haridas S."/>
            <person name="He G."/>
            <person name="LaButti K."/>
            <person name="Lipzen A."/>
            <person name="Mondo S."/>
            <person name="Riley R."/>
            <person name="Salamov A."/>
            <person name="Simmons B.A."/>
            <person name="Magnuson J.K."/>
            <person name="Henrissat B."/>
            <person name="Mortensen U.H."/>
            <person name="Larsen T.O."/>
            <person name="Devries R.P."/>
            <person name="Grigoriev I.V."/>
            <person name="Machida M."/>
            <person name="Baker S.E."/>
            <person name="Andersen M.R."/>
        </authorList>
    </citation>
    <scope>NUCLEOTIDE SEQUENCE [LARGE SCALE GENOMIC DNA]</scope>
    <source>
        <strain evidence="6 7">CBS 151.66</strain>
    </source>
</reference>
<dbReference type="Pfam" id="PF00743">
    <property type="entry name" value="FMO-like"/>
    <property type="match status" value="1"/>
</dbReference>
<dbReference type="Proteomes" id="UP000326565">
    <property type="component" value="Unassembled WGS sequence"/>
</dbReference>
<dbReference type="GO" id="GO:0050661">
    <property type="term" value="F:NADP binding"/>
    <property type="evidence" value="ECO:0007669"/>
    <property type="project" value="InterPro"/>
</dbReference>
<dbReference type="InterPro" id="IPR050775">
    <property type="entry name" value="FAD-binding_Monooxygenases"/>
</dbReference>
<keyword evidence="7" id="KW-1185">Reference proteome</keyword>
<dbReference type="EMBL" id="ML732278">
    <property type="protein sequence ID" value="KAB8071242.1"/>
    <property type="molecule type" value="Genomic_DNA"/>
</dbReference>
<dbReference type="SUPFAM" id="SSF53335">
    <property type="entry name" value="S-adenosyl-L-methionine-dependent methyltransferases"/>
    <property type="match status" value="1"/>
</dbReference>
<evidence type="ECO:0000256" key="2">
    <source>
        <dbReference type="ARBA" id="ARBA00022827"/>
    </source>
</evidence>
<keyword evidence="2" id="KW-0274">FAD</keyword>
<gene>
    <name evidence="6" type="ORF">BDV29DRAFT_197554</name>
</gene>
<feature type="domain" description="Methyltransferase type 12" evidence="5">
    <location>
        <begin position="719"/>
        <end position="824"/>
    </location>
</feature>
<dbReference type="PANTHER" id="PTHR43098">
    <property type="entry name" value="L-ORNITHINE N(5)-MONOOXYGENASE-RELATED"/>
    <property type="match status" value="1"/>
</dbReference>
<dbReference type="SUPFAM" id="SSF51905">
    <property type="entry name" value="FAD/NAD(P)-binding domain"/>
    <property type="match status" value="2"/>
</dbReference>
<dbReference type="Gene3D" id="3.40.50.150">
    <property type="entry name" value="Vaccinia Virus protein VP39"/>
    <property type="match status" value="1"/>
</dbReference>
<organism evidence="6 7">
    <name type="scientific">Aspergillus leporis</name>
    <dbReference type="NCBI Taxonomy" id="41062"/>
    <lineage>
        <taxon>Eukaryota</taxon>
        <taxon>Fungi</taxon>
        <taxon>Dikarya</taxon>
        <taxon>Ascomycota</taxon>
        <taxon>Pezizomycotina</taxon>
        <taxon>Eurotiomycetes</taxon>
        <taxon>Eurotiomycetidae</taxon>
        <taxon>Eurotiales</taxon>
        <taxon>Aspergillaceae</taxon>
        <taxon>Aspergillus</taxon>
        <taxon>Aspergillus subgen. Circumdati</taxon>
    </lineage>
</organism>
<sequence>MSKISPDYDAIIIGAGFSGVRSLWELERLGLTARCFDAGSDVGGTWWWNRYPGCRTDGEAWIYALKFLPELLEEWDFTERYPTQEEIQWYLSRVIDRYDLRKNIEFDTEVKSAHYSDRDNLWAITTMNGNVATSRYFLPATGITSIPKEPPFPGLQSFKGEVYQSSTWPEHEVDFQNKRIGVIGTGSTGIQVITKLAPVAERLTVFQRTPNYVIPAQNYPLDEQKREDVKKSFDATWDIAKINLAGHAVKHSGRTVASVSDPEEIRRVFENGWARGCYDFQLGTFDDSSMHPDANTATADFIRDKIRSIVRDPETAEVLCPTYPFGARRPPCADGYYQIFNRSNVKLVDISKDEIEIYEKGIKTASGAEYELDMIILALGFDTGTGAMNKIDIRGSRNKSLRETWTQRLETFAGVLVHGYPNMFIVCGPHLPAGNQPVSLEAFASWIGKTIEHMENNGLARINVSNEAMNAWTTHVEDVWAGSFLAKHAHEQGSWFVGTNIPGKPSRIMFYFGGIVNLEPWLIKELETEWSSMSFTSLDGAQKASNGVSKQTSTVGGVHVTPEMLESIQIPLEADKVGMALAEKSNLVNAATAVYIDTAVKEMRTRGLSPKQDYRVHWWKVMQDFVDTEEAQRVLQETPLKKEGLERLFFKLGIEGEVIARMGPEIVNILTGKTHALAHIMRDDLLFRVYLSDEGRRANRYMAEYARILTSQRRGIRILEIGAGTGGTTSEVLDLCSLNGESFCARYMYTDLSPGFFNTAKITLKKWEPLLTFKVLNIEDDPASQGFEKHTYDLIIAANVIHATARLTETLSNVRKLLKPGGVFGLVELTRLTPFYNLAFGPLSGWWAGVDEGRTESPLQSPQQWNDLLKQTGFTGVDLAAYDLPGPQRHSCLLLSTVLANSATNGH</sequence>
<keyword evidence="1" id="KW-0285">Flavoprotein</keyword>
<dbReference type="InterPro" id="IPR020946">
    <property type="entry name" value="Flavin_mOase-like"/>
</dbReference>
<dbReference type="InterPro" id="IPR036188">
    <property type="entry name" value="FAD/NAD-bd_sf"/>
</dbReference>
<dbReference type="Pfam" id="PF08242">
    <property type="entry name" value="Methyltransf_12"/>
    <property type="match status" value="1"/>
</dbReference>